<proteinExistence type="predicted"/>
<dbReference type="Pfam" id="PF07870">
    <property type="entry name" value="DUF1657"/>
    <property type="match status" value="1"/>
</dbReference>
<gene>
    <name evidence="1" type="ORF">RCG21_32250</name>
</gene>
<dbReference type="Proteomes" id="UP001178888">
    <property type="component" value="Unassembled WGS sequence"/>
</dbReference>
<dbReference type="RefSeq" id="WP_308914709.1">
    <property type="nucleotide sequence ID" value="NZ_JAVGVR010000002.1"/>
</dbReference>
<dbReference type="AlphaFoldDB" id="A0AA90TWQ1"/>
<dbReference type="InterPro" id="IPR012452">
    <property type="entry name" value="DUF1657"/>
</dbReference>
<comment type="caution">
    <text evidence="1">The sequence shown here is derived from an EMBL/GenBank/DDBJ whole genome shotgun (WGS) entry which is preliminary data.</text>
</comment>
<dbReference type="EMBL" id="JAVGVR010000002">
    <property type="protein sequence ID" value="MDQ6600870.1"/>
    <property type="molecule type" value="Genomic_DNA"/>
</dbReference>
<keyword evidence="2" id="KW-1185">Reference proteome</keyword>
<protein>
    <submittedName>
        <fullName evidence="1">DUF1657 domain-containing protein</fullName>
    </submittedName>
</protein>
<sequence>METFALATDNKNAKQLYQQTAQQTLS</sequence>
<reference evidence="1" key="1">
    <citation type="submission" date="2023-08" db="EMBL/GenBank/DDBJ databases">
        <title>Nitrogen cycling bacteria in agricultural field soils.</title>
        <authorList>
            <person name="Jang J."/>
        </authorList>
    </citation>
    <scope>NUCLEOTIDE SEQUENCE</scope>
    <source>
        <strain evidence="1">PS3-36</strain>
    </source>
</reference>
<name>A0AA90TWQ1_9BACI</name>
<evidence type="ECO:0000313" key="1">
    <source>
        <dbReference type="EMBL" id="MDQ6600870.1"/>
    </source>
</evidence>
<organism evidence="1 2">
    <name type="scientific">Bacillus salipaludis</name>
    <dbReference type="NCBI Taxonomy" id="2547811"/>
    <lineage>
        <taxon>Bacteria</taxon>
        <taxon>Bacillati</taxon>
        <taxon>Bacillota</taxon>
        <taxon>Bacilli</taxon>
        <taxon>Bacillales</taxon>
        <taxon>Bacillaceae</taxon>
        <taxon>Bacillus</taxon>
    </lineage>
</organism>
<accession>A0AA90TWQ1</accession>
<evidence type="ECO:0000313" key="2">
    <source>
        <dbReference type="Proteomes" id="UP001178888"/>
    </source>
</evidence>